<dbReference type="eggNOG" id="ENOG5032YQJ">
    <property type="taxonomic scope" value="Bacteria"/>
</dbReference>
<name>H8Z6Z9_9GAMM</name>
<protein>
    <recommendedName>
        <fullName evidence="3">DUF4160 domain-containing protein</fullName>
    </recommendedName>
</protein>
<keyword evidence="2" id="KW-1185">Reference proteome</keyword>
<dbReference type="Proteomes" id="UP000002964">
    <property type="component" value="Unassembled WGS sequence"/>
</dbReference>
<dbReference type="STRING" id="631362.Thi970DRAFT_03382"/>
<gene>
    <name evidence="1" type="ORF">Thi970DRAFT_03382</name>
</gene>
<dbReference type="OrthoDB" id="122670at2"/>
<dbReference type="InterPro" id="IPR025427">
    <property type="entry name" value="DUF4160"/>
</dbReference>
<sequence length="85" mass="9863">MPVVLRVDGLRFFFYSNEGSPLEPAHIHVSEAEAEAKFWLEPDVRLARNDGFNAATLRRVTTIVQSHQKTFRRCRDEYFTDYGSV</sequence>
<dbReference type="AlphaFoldDB" id="H8Z6Z9"/>
<evidence type="ECO:0000313" key="2">
    <source>
        <dbReference type="Proteomes" id="UP000002964"/>
    </source>
</evidence>
<reference evidence="1 2" key="2">
    <citation type="submission" date="2011-11" db="EMBL/GenBank/DDBJ databases">
        <authorList>
            <consortium name="US DOE Joint Genome Institute"/>
            <person name="Lucas S."/>
            <person name="Han J."/>
            <person name="Lapidus A."/>
            <person name="Cheng J.-F."/>
            <person name="Goodwin L."/>
            <person name="Pitluck S."/>
            <person name="Peters L."/>
            <person name="Ovchinnikova G."/>
            <person name="Zhang X."/>
            <person name="Detter J.C."/>
            <person name="Han C."/>
            <person name="Tapia R."/>
            <person name="Land M."/>
            <person name="Hauser L."/>
            <person name="Kyrpides N."/>
            <person name="Ivanova N."/>
            <person name="Pagani I."/>
            <person name="Vogl K."/>
            <person name="Liu Z."/>
            <person name="Overmann J."/>
            <person name="Frigaard N.-U."/>
            <person name="Bryant D."/>
            <person name="Woyke T."/>
        </authorList>
    </citation>
    <scope>NUCLEOTIDE SEQUENCE [LARGE SCALE GENOMIC DNA]</scope>
    <source>
        <strain evidence="1 2">970</strain>
    </source>
</reference>
<dbReference type="HOGENOM" id="CLU_162083_4_1_6"/>
<evidence type="ECO:0000313" key="1">
    <source>
        <dbReference type="EMBL" id="EIC19784.1"/>
    </source>
</evidence>
<proteinExistence type="predicted"/>
<dbReference type="Pfam" id="PF13711">
    <property type="entry name" value="DUF4160"/>
    <property type="match status" value="1"/>
</dbReference>
<dbReference type="EMBL" id="JH603170">
    <property type="protein sequence ID" value="EIC19784.1"/>
    <property type="molecule type" value="Genomic_DNA"/>
</dbReference>
<reference evidence="2" key="1">
    <citation type="submission" date="2011-06" db="EMBL/GenBank/DDBJ databases">
        <authorList>
            <consortium name="US DOE Joint Genome Institute (JGI-PGF)"/>
            <person name="Lucas S."/>
            <person name="Han J."/>
            <person name="Lapidus A."/>
            <person name="Cheng J.-F."/>
            <person name="Goodwin L."/>
            <person name="Pitluck S."/>
            <person name="Peters L."/>
            <person name="Land M.L."/>
            <person name="Hauser L."/>
            <person name="Vogl K."/>
            <person name="Liu Z."/>
            <person name="Overmann J."/>
            <person name="Frigaard N.-U."/>
            <person name="Bryant D.A."/>
            <person name="Woyke T.J."/>
        </authorList>
    </citation>
    <scope>NUCLEOTIDE SEQUENCE [LARGE SCALE GENOMIC DNA]</scope>
    <source>
        <strain evidence="2">970</strain>
    </source>
</reference>
<dbReference type="RefSeq" id="WP_009150187.1">
    <property type="nucleotide sequence ID" value="NZ_CP121471.1"/>
</dbReference>
<accession>H8Z6Z9</accession>
<organism evidence="1 2">
    <name type="scientific">Thiorhodovibrio frisius</name>
    <dbReference type="NCBI Taxonomy" id="631362"/>
    <lineage>
        <taxon>Bacteria</taxon>
        <taxon>Pseudomonadati</taxon>
        <taxon>Pseudomonadota</taxon>
        <taxon>Gammaproteobacteria</taxon>
        <taxon>Chromatiales</taxon>
        <taxon>Chromatiaceae</taxon>
        <taxon>Thiorhodovibrio</taxon>
    </lineage>
</organism>
<evidence type="ECO:0008006" key="3">
    <source>
        <dbReference type="Google" id="ProtNLM"/>
    </source>
</evidence>